<evidence type="ECO:0000313" key="2">
    <source>
        <dbReference type="EMBL" id="QHU12559.1"/>
    </source>
</evidence>
<evidence type="ECO:0000256" key="1">
    <source>
        <dbReference type="SAM" id="Phobius"/>
    </source>
</evidence>
<reference evidence="2" key="1">
    <citation type="journal article" date="2020" name="Nature">
        <title>Giant virus diversity and host interactions through global metagenomics.</title>
        <authorList>
            <person name="Schulz F."/>
            <person name="Roux S."/>
            <person name="Paez-Espino D."/>
            <person name="Jungbluth S."/>
            <person name="Walsh D.A."/>
            <person name="Denef V.J."/>
            <person name="McMahon K.D."/>
            <person name="Konstantinidis K.T."/>
            <person name="Eloe-Fadrosh E.A."/>
            <person name="Kyrpides N.C."/>
            <person name="Woyke T."/>
        </authorList>
    </citation>
    <scope>NUCLEOTIDE SEQUENCE</scope>
    <source>
        <strain evidence="2">GVMAG-S-1101172-89</strain>
    </source>
</reference>
<accession>A0A6C0K4A7</accession>
<dbReference type="EMBL" id="MN740808">
    <property type="protein sequence ID" value="QHU12559.1"/>
    <property type="molecule type" value="Genomic_DNA"/>
</dbReference>
<keyword evidence="1" id="KW-0812">Transmembrane</keyword>
<organism evidence="2">
    <name type="scientific">viral metagenome</name>
    <dbReference type="NCBI Taxonomy" id="1070528"/>
    <lineage>
        <taxon>unclassified sequences</taxon>
        <taxon>metagenomes</taxon>
        <taxon>organismal metagenomes</taxon>
    </lineage>
</organism>
<feature type="transmembrane region" description="Helical" evidence="1">
    <location>
        <begin position="12"/>
        <end position="30"/>
    </location>
</feature>
<proteinExistence type="predicted"/>
<name>A0A6C0K4A7_9ZZZZ</name>
<keyword evidence="1" id="KW-1133">Transmembrane helix</keyword>
<sequence length="259" mass="29261">MYSKRVRLLVRIIGFLFCTIGLLYISMVILHEASEGFENDDTSINCRQYNAQNKIYWMCQTETDAEIKIRSLMKKVPPDTFQGVCYKSAVGFYTCYKRPPDKNFNETEGVFFLDDPSTDMMPTIFESDVLNVCADYGTTFYTFSTTYISTVNIRSKLQSTIKHVEEATTNLESISTQFCHSVSGIPSRQNACNSLNQGIGVFRNLPEDTTSNGRNKKGLYSMSTVIANSITRMDNIFTHTFVPPYTGFGFSTCSNIVNV</sequence>
<dbReference type="AlphaFoldDB" id="A0A6C0K4A7"/>
<keyword evidence="1" id="KW-0472">Membrane</keyword>
<protein>
    <submittedName>
        <fullName evidence="2">Uncharacterized protein</fullName>
    </submittedName>
</protein>